<dbReference type="PRINTS" id="PR00081">
    <property type="entry name" value="GDHRDH"/>
</dbReference>
<dbReference type="PRINTS" id="PR00080">
    <property type="entry name" value="SDRFAMILY"/>
</dbReference>
<sequence length="263" mass="27900">MDLGLKDRVAIVGGGSKGLGRACADSLAQEGANLVICSRDGEELNRAAGEISAASGAEVLAVSGDLSQLTDIQTLIERTVGHFGRLDVLVNNSGGPPAGRAANTSEEVWRQSIDMALMFFIRMSQEAVPHMKEKRWGRIVNILASSVFQPIDNLVTSGVTRMGAVAFAKSLADEVGRDNILVNNVAPGYLLTDRMMHIFETRSNDTGASVEDLLQAHSSTIPVGRLGRPEELGDLVTFLSSEKNSYTTGATVLVDGGVVRSVM</sequence>
<comment type="similarity">
    <text evidence="1">Belongs to the short-chain dehydrogenases/reductases (SDR) family.</text>
</comment>
<name>A0A381U7M8_9ZZZZ</name>
<dbReference type="EMBL" id="UINC01005633">
    <property type="protein sequence ID" value="SVA22563.1"/>
    <property type="molecule type" value="Genomic_DNA"/>
</dbReference>
<dbReference type="InterPro" id="IPR036291">
    <property type="entry name" value="NAD(P)-bd_dom_sf"/>
</dbReference>
<reference evidence="2" key="1">
    <citation type="submission" date="2018-05" db="EMBL/GenBank/DDBJ databases">
        <authorList>
            <person name="Lanie J.A."/>
            <person name="Ng W.-L."/>
            <person name="Kazmierczak K.M."/>
            <person name="Andrzejewski T.M."/>
            <person name="Davidsen T.M."/>
            <person name="Wayne K.J."/>
            <person name="Tettelin H."/>
            <person name="Glass J.I."/>
            <person name="Rusch D."/>
            <person name="Podicherti R."/>
            <person name="Tsui H.-C.T."/>
            <person name="Winkler M.E."/>
        </authorList>
    </citation>
    <scope>NUCLEOTIDE SEQUENCE</scope>
</reference>
<evidence type="ECO:0008006" key="3">
    <source>
        <dbReference type="Google" id="ProtNLM"/>
    </source>
</evidence>
<protein>
    <recommendedName>
        <fullName evidence="3">3-oxoacyl-ACP reductase</fullName>
    </recommendedName>
</protein>
<proteinExistence type="inferred from homology"/>
<dbReference type="Gene3D" id="3.40.50.720">
    <property type="entry name" value="NAD(P)-binding Rossmann-like Domain"/>
    <property type="match status" value="1"/>
</dbReference>
<dbReference type="CDD" id="cd05344">
    <property type="entry name" value="BKR_like_SDR_like"/>
    <property type="match status" value="1"/>
</dbReference>
<dbReference type="PANTHER" id="PTHR42879:SF6">
    <property type="entry name" value="NADPH-DEPENDENT REDUCTASE BACG"/>
    <property type="match status" value="1"/>
</dbReference>
<dbReference type="InterPro" id="IPR002347">
    <property type="entry name" value="SDR_fam"/>
</dbReference>
<gene>
    <name evidence="2" type="ORF">METZ01_LOCUS75417</name>
</gene>
<accession>A0A381U7M8</accession>
<organism evidence="2">
    <name type="scientific">marine metagenome</name>
    <dbReference type="NCBI Taxonomy" id="408172"/>
    <lineage>
        <taxon>unclassified sequences</taxon>
        <taxon>metagenomes</taxon>
        <taxon>ecological metagenomes</taxon>
    </lineage>
</organism>
<dbReference type="Pfam" id="PF13561">
    <property type="entry name" value="adh_short_C2"/>
    <property type="match status" value="1"/>
</dbReference>
<dbReference type="PANTHER" id="PTHR42879">
    <property type="entry name" value="3-OXOACYL-(ACYL-CARRIER-PROTEIN) REDUCTASE"/>
    <property type="match status" value="1"/>
</dbReference>
<dbReference type="FunFam" id="3.40.50.720:FF:000084">
    <property type="entry name" value="Short-chain dehydrogenase reductase"/>
    <property type="match status" value="1"/>
</dbReference>
<dbReference type="InterPro" id="IPR050259">
    <property type="entry name" value="SDR"/>
</dbReference>
<evidence type="ECO:0000256" key="1">
    <source>
        <dbReference type="ARBA" id="ARBA00006484"/>
    </source>
</evidence>
<evidence type="ECO:0000313" key="2">
    <source>
        <dbReference type="EMBL" id="SVA22563.1"/>
    </source>
</evidence>
<dbReference type="AlphaFoldDB" id="A0A381U7M8"/>
<dbReference type="SUPFAM" id="SSF51735">
    <property type="entry name" value="NAD(P)-binding Rossmann-fold domains"/>
    <property type="match status" value="1"/>
</dbReference>